<dbReference type="InterPro" id="IPR036737">
    <property type="entry name" value="OmpA-like_sf"/>
</dbReference>
<organism evidence="7 8">
    <name type="scientific">Lacihabitans soyangensis</name>
    <dbReference type="NCBI Taxonomy" id="869394"/>
    <lineage>
        <taxon>Bacteria</taxon>
        <taxon>Pseudomonadati</taxon>
        <taxon>Bacteroidota</taxon>
        <taxon>Cytophagia</taxon>
        <taxon>Cytophagales</taxon>
        <taxon>Leadbetterellaceae</taxon>
        <taxon>Lacihabitans</taxon>
    </lineage>
</organism>
<dbReference type="Gene3D" id="3.30.1330.60">
    <property type="entry name" value="OmpA-like domain"/>
    <property type="match status" value="1"/>
</dbReference>
<accession>A0AAE3H2G7</accession>
<name>A0AAE3H2G7_9BACT</name>
<evidence type="ECO:0000256" key="1">
    <source>
        <dbReference type="ARBA" id="ARBA00004442"/>
    </source>
</evidence>
<evidence type="ECO:0000256" key="5">
    <source>
        <dbReference type="SAM" id="MobiDB-lite"/>
    </source>
</evidence>
<dbReference type="InterPro" id="IPR050330">
    <property type="entry name" value="Bact_OuterMem_StrucFunc"/>
</dbReference>
<comment type="subcellular location">
    <subcellularLocation>
        <location evidence="1">Cell outer membrane</location>
    </subcellularLocation>
</comment>
<evidence type="ECO:0000313" key="7">
    <source>
        <dbReference type="EMBL" id="MCP9763085.1"/>
    </source>
</evidence>
<evidence type="ECO:0000313" key="8">
    <source>
        <dbReference type="Proteomes" id="UP001204144"/>
    </source>
</evidence>
<dbReference type="PANTHER" id="PTHR30329:SF21">
    <property type="entry name" value="LIPOPROTEIN YIAD-RELATED"/>
    <property type="match status" value="1"/>
</dbReference>
<dbReference type="Proteomes" id="UP001204144">
    <property type="component" value="Unassembled WGS sequence"/>
</dbReference>
<protein>
    <submittedName>
        <fullName evidence="7">OmpA family protein</fullName>
    </submittedName>
</protein>
<evidence type="ECO:0000259" key="6">
    <source>
        <dbReference type="PROSITE" id="PS51123"/>
    </source>
</evidence>
<dbReference type="RefSeq" id="WP_255036871.1">
    <property type="nucleotide sequence ID" value="NZ_RJUF01000020.1"/>
</dbReference>
<feature type="region of interest" description="Disordered" evidence="5">
    <location>
        <begin position="158"/>
        <end position="182"/>
    </location>
</feature>
<dbReference type="CDD" id="cd07185">
    <property type="entry name" value="OmpA_C-like"/>
    <property type="match status" value="1"/>
</dbReference>
<keyword evidence="8" id="KW-1185">Reference proteome</keyword>
<sequence>MNRLLIPLLILLGSLLFSWFWNCNRKDYCPDCQPKAIVSEVVATPDVTDTVTVQAEDTTQANLTPEEKVLFEPLDVYFQSGKSSINRTEEINTWLTTAKAYLEKNPNEKLSVTGHTDSDGDDASNIALSEKRAGIVKAILVKDGFADAGLTVIGKGESEPIAENDTPENKAKNRRVSIRLIK</sequence>
<gene>
    <name evidence="7" type="ORF">EGI31_08965</name>
</gene>
<feature type="compositionally biased region" description="Basic residues" evidence="5">
    <location>
        <begin position="172"/>
        <end position="182"/>
    </location>
</feature>
<evidence type="ECO:0000256" key="2">
    <source>
        <dbReference type="ARBA" id="ARBA00023136"/>
    </source>
</evidence>
<keyword evidence="3" id="KW-0998">Cell outer membrane</keyword>
<evidence type="ECO:0000256" key="4">
    <source>
        <dbReference type="PROSITE-ProRule" id="PRU00473"/>
    </source>
</evidence>
<dbReference type="AlphaFoldDB" id="A0AAE3H2G7"/>
<keyword evidence="2 4" id="KW-0472">Membrane</keyword>
<dbReference type="InterPro" id="IPR006664">
    <property type="entry name" value="OMP_bac"/>
</dbReference>
<reference evidence="7 8" key="1">
    <citation type="submission" date="2018-11" db="EMBL/GenBank/DDBJ databases">
        <title>Novel bacteria species description.</title>
        <authorList>
            <person name="Han J.-H."/>
        </authorList>
    </citation>
    <scope>NUCLEOTIDE SEQUENCE [LARGE SCALE GENOMIC DNA]</scope>
    <source>
        <strain evidence="7 8">KCTC23259</strain>
    </source>
</reference>
<dbReference type="PANTHER" id="PTHR30329">
    <property type="entry name" value="STATOR ELEMENT OF FLAGELLAR MOTOR COMPLEX"/>
    <property type="match status" value="1"/>
</dbReference>
<dbReference type="SUPFAM" id="SSF103088">
    <property type="entry name" value="OmpA-like"/>
    <property type="match status" value="1"/>
</dbReference>
<dbReference type="GO" id="GO:0009279">
    <property type="term" value="C:cell outer membrane"/>
    <property type="evidence" value="ECO:0007669"/>
    <property type="project" value="UniProtKB-SubCell"/>
</dbReference>
<evidence type="ECO:0000256" key="3">
    <source>
        <dbReference type="ARBA" id="ARBA00023237"/>
    </source>
</evidence>
<proteinExistence type="predicted"/>
<dbReference type="PROSITE" id="PS51123">
    <property type="entry name" value="OMPA_2"/>
    <property type="match status" value="1"/>
</dbReference>
<dbReference type="PRINTS" id="PR01021">
    <property type="entry name" value="OMPADOMAIN"/>
</dbReference>
<feature type="domain" description="OmpA-like" evidence="6">
    <location>
        <begin position="65"/>
        <end position="182"/>
    </location>
</feature>
<dbReference type="InterPro" id="IPR006665">
    <property type="entry name" value="OmpA-like"/>
</dbReference>
<dbReference type="Pfam" id="PF00691">
    <property type="entry name" value="OmpA"/>
    <property type="match status" value="1"/>
</dbReference>
<comment type="caution">
    <text evidence="7">The sequence shown here is derived from an EMBL/GenBank/DDBJ whole genome shotgun (WGS) entry which is preliminary data.</text>
</comment>
<dbReference type="EMBL" id="RJUF01000020">
    <property type="protein sequence ID" value="MCP9763085.1"/>
    <property type="molecule type" value="Genomic_DNA"/>
</dbReference>